<dbReference type="AlphaFoldDB" id="A0A427AT72"/>
<dbReference type="PANTHER" id="PTHR31509">
    <property type="entry name" value="BPS1-LIKE PROTEIN"/>
    <property type="match status" value="1"/>
</dbReference>
<organism evidence="1 2">
    <name type="scientific">Ensete ventricosum</name>
    <name type="common">Abyssinian banana</name>
    <name type="synonym">Musa ensete</name>
    <dbReference type="NCBI Taxonomy" id="4639"/>
    <lineage>
        <taxon>Eukaryota</taxon>
        <taxon>Viridiplantae</taxon>
        <taxon>Streptophyta</taxon>
        <taxon>Embryophyta</taxon>
        <taxon>Tracheophyta</taxon>
        <taxon>Spermatophyta</taxon>
        <taxon>Magnoliopsida</taxon>
        <taxon>Liliopsida</taxon>
        <taxon>Zingiberales</taxon>
        <taxon>Musaceae</taxon>
        <taxon>Ensete</taxon>
    </lineage>
</organism>
<name>A0A427AT72_ENSVE</name>
<accession>A0A427AT72</accession>
<dbReference type="EMBL" id="AMZH03001409">
    <property type="protein sequence ID" value="RRT79395.1"/>
    <property type="molecule type" value="Genomic_DNA"/>
</dbReference>
<reference evidence="1 2" key="1">
    <citation type="journal article" date="2014" name="Agronomy (Basel)">
        <title>A Draft Genome Sequence for Ensete ventricosum, the Drought-Tolerant Tree Against Hunger.</title>
        <authorList>
            <person name="Harrison J."/>
            <person name="Moore K.A."/>
            <person name="Paszkiewicz K."/>
            <person name="Jones T."/>
            <person name="Grant M."/>
            <person name="Ambacheew D."/>
            <person name="Muzemil S."/>
            <person name="Studholme D.J."/>
        </authorList>
    </citation>
    <scope>NUCLEOTIDE SEQUENCE [LARGE SCALE GENOMIC DNA]</scope>
</reference>
<dbReference type="Proteomes" id="UP000287651">
    <property type="component" value="Unassembled WGS sequence"/>
</dbReference>
<sequence length="317" mass="33349">MSSLIRRYGSLFPSKPPSLKPSASSATRPLEEALALRLRSLLPIPGNSPGVPLPWLHRAVRILALTLAATAALVSDRSLPGGVDSDALTAHLDAGVPFLDACNAASAEIARLVHRLLPLRVALRLLHPDDDDGDENALRQARRAIAEWQSTPSREIGWSGAELIRRMAPDEPPRGSASAVRRATYAAESVSRLVMAAVLAMIGGGEGKALLSKIRVSGEWPWAEAFNEVAAAVSGRLRAALPGELVAVEAAVRRLAGVIDEETEGLGTAVEAVEIATEELTVGLDGLTDGVNGAFHAAMGTRNAALNSLRRGRRGCT</sequence>
<proteinExistence type="predicted"/>
<evidence type="ECO:0000313" key="1">
    <source>
        <dbReference type="EMBL" id="RRT79395.1"/>
    </source>
</evidence>
<protein>
    <submittedName>
        <fullName evidence="1">Uncharacterized protein</fullName>
    </submittedName>
</protein>
<evidence type="ECO:0000313" key="2">
    <source>
        <dbReference type="Proteomes" id="UP000287651"/>
    </source>
</evidence>
<comment type="caution">
    <text evidence="1">The sequence shown here is derived from an EMBL/GenBank/DDBJ whole genome shotgun (WGS) entry which is preliminary data.</text>
</comment>
<gene>
    <name evidence="1" type="ORF">B296_00019571</name>
</gene>